<protein>
    <submittedName>
        <fullName evidence="2">Uncharacterized protein</fullName>
    </submittedName>
</protein>
<feature type="compositionally biased region" description="Low complexity" evidence="1">
    <location>
        <begin position="171"/>
        <end position="180"/>
    </location>
</feature>
<comment type="caution">
    <text evidence="2">The sequence shown here is derived from an EMBL/GenBank/DDBJ whole genome shotgun (WGS) entry which is preliminary data.</text>
</comment>
<dbReference type="RefSeq" id="XP_025342730.1">
    <property type="nucleotide sequence ID" value="XM_025484515.1"/>
</dbReference>
<evidence type="ECO:0000313" key="2">
    <source>
        <dbReference type="EMBL" id="PVH21790.1"/>
    </source>
</evidence>
<feature type="compositionally biased region" description="Pro residues" evidence="1">
    <location>
        <begin position="562"/>
        <end position="573"/>
    </location>
</feature>
<dbReference type="VEuPathDB" id="FungiDB:CXQ85_000781"/>
<feature type="compositionally biased region" description="Low complexity" evidence="1">
    <location>
        <begin position="492"/>
        <end position="503"/>
    </location>
</feature>
<evidence type="ECO:0000256" key="1">
    <source>
        <dbReference type="SAM" id="MobiDB-lite"/>
    </source>
</evidence>
<evidence type="ECO:0000313" key="3">
    <source>
        <dbReference type="Proteomes" id="UP000244309"/>
    </source>
</evidence>
<feature type="compositionally biased region" description="Low complexity" evidence="1">
    <location>
        <begin position="574"/>
        <end position="587"/>
    </location>
</feature>
<dbReference type="EMBL" id="PKFO01000005">
    <property type="protein sequence ID" value="PVH21790.1"/>
    <property type="molecule type" value="Genomic_DNA"/>
</dbReference>
<feature type="compositionally biased region" description="Low complexity" evidence="1">
    <location>
        <begin position="281"/>
        <end position="305"/>
    </location>
</feature>
<organism evidence="2 3">
    <name type="scientific">Candidozyma haemuli</name>
    <dbReference type="NCBI Taxonomy" id="45357"/>
    <lineage>
        <taxon>Eukaryota</taxon>
        <taxon>Fungi</taxon>
        <taxon>Dikarya</taxon>
        <taxon>Ascomycota</taxon>
        <taxon>Saccharomycotina</taxon>
        <taxon>Pichiomycetes</taxon>
        <taxon>Metschnikowiaceae</taxon>
        <taxon>Candidozyma</taxon>
    </lineage>
</organism>
<accession>A0A2V1AUM0</accession>
<feature type="compositionally biased region" description="Low complexity" evidence="1">
    <location>
        <begin position="526"/>
        <end position="535"/>
    </location>
</feature>
<feature type="compositionally biased region" description="Basic and acidic residues" evidence="1">
    <location>
        <begin position="237"/>
        <end position="254"/>
    </location>
</feature>
<feature type="region of interest" description="Disordered" evidence="1">
    <location>
        <begin position="1"/>
        <end position="111"/>
    </location>
</feature>
<proteinExistence type="predicted"/>
<gene>
    <name evidence="2" type="ORF">CXQ85_000781</name>
</gene>
<dbReference type="Proteomes" id="UP000244309">
    <property type="component" value="Unassembled WGS sequence"/>
</dbReference>
<dbReference type="OrthoDB" id="4091299at2759"/>
<dbReference type="GeneID" id="37006113"/>
<feature type="compositionally biased region" description="Low complexity" evidence="1">
    <location>
        <begin position="8"/>
        <end position="60"/>
    </location>
</feature>
<dbReference type="AlphaFoldDB" id="A0A2V1AUM0"/>
<feature type="compositionally biased region" description="Gly residues" evidence="1">
    <location>
        <begin position="458"/>
        <end position="472"/>
    </location>
</feature>
<feature type="compositionally biased region" description="Low complexity" evidence="1">
    <location>
        <begin position="375"/>
        <end position="386"/>
    </location>
</feature>
<feature type="compositionally biased region" description="Polar residues" evidence="1">
    <location>
        <begin position="536"/>
        <end position="545"/>
    </location>
</feature>
<feature type="region of interest" description="Disordered" evidence="1">
    <location>
        <begin position="142"/>
        <end position="595"/>
    </location>
</feature>
<sequence length="595" mass="62805">MSQNDPAIIDSSIISMSESSKSSAKTGTSSTSTSYSTAQENSSSSRGASASNGATSTSGSLEPGSALSKLLDSAMANAAKESTPEPETAKSSTSLASPRRSSMSDFKPLPSSKAYMYSIEELLTLRSEPEIANFDTSVLPDNAFWVIRPTRPPKTTNEKNGAGRRRDRRNQNQNQQGDSSGRWERKPTGFAKSSELDRMSAEKISQLLGENPEEGAPEWDNPGGSDLQMDMGSTVEDFERWKQRMRDNERKQYGEVETPSEPEAPKGNEVDNFFSFVNPKSSGPAPEAATAASSEGKSSRFSSFFGGPGPEESPKRSGPPPGLTSRAPAGRPAEASGSRFFGLAHGSPAQQNLTPKKEPASLQSHQQPPLPPQGLSPMAGQGIPLSGGPPGLGPMNLGGDSKNQDSFFLSLLNKREQDQSAGSPGIPKEDKPRQASQPQQRGSKPEGKPSPVIPGQGAPTGPGGPGGPGGPQGIPPWMTNPGMGPPPGFPGGPQHPQHMYQFQGPPPPGMFPPGMAPPQGMPPQGYPGMQGRPGQSQDGQPNQQGIPRGQMPPPGFFGFPPGMGPGMPPPPPHQQQQQQQQQQQPQQPQQPQPKQ</sequence>
<keyword evidence="3" id="KW-1185">Reference proteome</keyword>
<feature type="compositionally biased region" description="Pro residues" evidence="1">
    <location>
        <begin position="504"/>
        <end position="525"/>
    </location>
</feature>
<reference evidence="2 3" key="1">
    <citation type="submission" date="2017-12" db="EMBL/GenBank/DDBJ databases">
        <title>Genome Sequence of a Multidrug-Resistant Candida haemulonii Isolate from a Patient with Chronic Leg Ulcers in Israel.</title>
        <authorList>
            <person name="Chow N.A."/>
            <person name="Gade L."/>
            <person name="Batra D."/>
            <person name="Rowe L.A."/>
            <person name="Ben-Ami R."/>
            <person name="Loparev V.N."/>
            <person name="Litvintseva A.P."/>
        </authorList>
    </citation>
    <scope>NUCLEOTIDE SEQUENCE [LARGE SCALE GENOMIC DNA]</scope>
    <source>
        <strain evidence="2 3">B11899</strain>
    </source>
</reference>
<feature type="compositionally biased region" description="Low complexity" evidence="1">
    <location>
        <begin position="91"/>
        <end position="104"/>
    </location>
</feature>
<name>A0A2V1AUM0_9ASCO</name>
<dbReference type="STRING" id="45357.A0A2V1AUM0"/>